<dbReference type="AlphaFoldDB" id="A0A8X8B614"/>
<dbReference type="OrthoDB" id="10498397at2759"/>
<sequence>MSSSSNIQKYGDAGTIKAAGEHSLDPTAAENVPAHIAEFLSFQRELARSKAEETANPTRDASPRPASLTVVPIPGVLTEG</sequence>
<protein>
    <submittedName>
        <fullName evidence="2">Uncharacterized protein</fullName>
    </submittedName>
</protein>
<dbReference type="EMBL" id="JAAMPC010000003">
    <property type="protein sequence ID" value="KAG2322883.1"/>
    <property type="molecule type" value="Genomic_DNA"/>
</dbReference>
<evidence type="ECO:0000313" key="2">
    <source>
        <dbReference type="EMBL" id="KAG2322883.1"/>
    </source>
</evidence>
<feature type="region of interest" description="Disordered" evidence="1">
    <location>
        <begin position="47"/>
        <end position="80"/>
    </location>
</feature>
<proteinExistence type="predicted"/>
<evidence type="ECO:0000313" key="3">
    <source>
        <dbReference type="Proteomes" id="UP000886595"/>
    </source>
</evidence>
<name>A0A8X8B614_BRACI</name>
<keyword evidence="3" id="KW-1185">Reference proteome</keyword>
<reference evidence="2 3" key="1">
    <citation type="submission" date="2020-02" db="EMBL/GenBank/DDBJ databases">
        <authorList>
            <person name="Ma Q."/>
            <person name="Huang Y."/>
            <person name="Song X."/>
            <person name="Pei D."/>
        </authorList>
    </citation>
    <scope>NUCLEOTIDE SEQUENCE [LARGE SCALE GENOMIC DNA]</scope>
    <source>
        <strain evidence="2">Sxm20200214</strain>
        <tissue evidence="2">Leaf</tissue>
    </source>
</reference>
<dbReference type="Proteomes" id="UP000886595">
    <property type="component" value="Unassembled WGS sequence"/>
</dbReference>
<comment type="caution">
    <text evidence="2">The sequence shown here is derived from an EMBL/GenBank/DDBJ whole genome shotgun (WGS) entry which is preliminary data.</text>
</comment>
<organism evidence="2 3">
    <name type="scientific">Brassica carinata</name>
    <name type="common">Ethiopian mustard</name>
    <name type="synonym">Abyssinian cabbage</name>
    <dbReference type="NCBI Taxonomy" id="52824"/>
    <lineage>
        <taxon>Eukaryota</taxon>
        <taxon>Viridiplantae</taxon>
        <taxon>Streptophyta</taxon>
        <taxon>Embryophyta</taxon>
        <taxon>Tracheophyta</taxon>
        <taxon>Spermatophyta</taxon>
        <taxon>Magnoliopsida</taxon>
        <taxon>eudicotyledons</taxon>
        <taxon>Gunneridae</taxon>
        <taxon>Pentapetalae</taxon>
        <taxon>rosids</taxon>
        <taxon>malvids</taxon>
        <taxon>Brassicales</taxon>
        <taxon>Brassicaceae</taxon>
        <taxon>Brassiceae</taxon>
        <taxon>Brassica</taxon>
    </lineage>
</organism>
<accession>A0A8X8B614</accession>
<gene>
    <name evidence="2" type="ORF">Bca52824_016096</name>
</gene>
<evidence type="ECO:0000256" key="1">
    <source>
        <dbReference type="SAM" id="MobiDB-lite"/>
    </source>
</evidence>